<dbReference type="EMBL" id="RCHU01000024">
    <property type="protein sequence ID" value="TKS17800.1"/>
    <property type="molecule type" value="Genomic_DNA"/>
</dbReference>
<comment type="caution">
    <text evidence="1">The sequence shown here is derived from an EMBL/GenBank/DDBJ whole genome shotgun (WGS) entry which is preliminary data.</text>
</comment>
<reference evidence="1" key="1">
    <citation type="submission" date="2018-10" db="EMBL/GenBank/DDBJ databases">
        <title>Population genomic analysis revealed the cold adaptation of white poplar.</title>
        <authorList>
            <person name="Liu Y.-J."/>
        </authorList>
    </citation>
    <scope>NUCLEOTIDE SEQUENCE [LARGE SCALE GENOMIC DNA]</scope>
    <source>
        <strain evidence="1">PAL-ZL1</strain>
    </source>
</reference>
<proteinExistence type="predicted"/>
<sequence>MSSFAVDDGGTIDEALVIDTSCCCFLVIDMEDRNVRLCVVNLVVRDIPKNGDCINHQQKNITGLWEWDSGQKLEFDKAPATELARLHVESPSATKAEATLYRNPKYDGG</sequence>
<protein>
    <submittedName>
        <fullName evidence="1">Uncharacterized protein</fullName>
    </submittedName>
</protein>
<dbReference type="AlphaFoldDB" id="A0A4U5R297"/>
<gene>
    <name evidence="1" type="ORF">D5086_0000011710</name>
</gene>
<evidence type="ECO:0000313" key="1">
    <source>
        <dbReference type="EMBL" id="TKS17800.1"/>
    </source>
</evidence>
<organism evidence="1">
    <name type="scientific">Populus alba</name>
    <name type="common">White poplar</name>
    <dbReference type="NCBI Taxonomy" id="43335"/>
    <lineage>
        <taxon>Eukaryota</taxon>
        <taxon>Viridiplantae</taxon>
        <taxon>Streptophyta</taxon>
        <taxon>Embryophyta</taxon>
        <taxon>Tracheophyta</taxon>
        <taxon>Spermatophyta</taxon>
        <taxon>Magnoliopsida</taxon>
        <taxon>eudicotyledons</taxon>
        <taxon>Gunneridae</taxon>
        <taxon>Pentapetalae</taxon>
        <taxon>rosids</taxon>
        <taxon>fabids</taxon>
        <taxon>Malpighiales</taxon>
        <taxon>Salicaceae</taxon>
        <taxon>Saliceae</taxon>
        <taxon>Populus</taxon>
    </lineage>
</organism>
<accession>A0A4U5R297</accession>
<name>A0A4U5R297_POPAL</name>